<proteinExistence type="predicted"/>
<feature type="region of interest" description="Disordered" evidence="1">
    <location>
        <begin position="1"/>
        <end position="28"/>
    </location>
</feature>
<accession>A0A0K9P749</accession>
<gene>
    <name evidence="2" type="ORF">ZOSMA_34G01180</name>
</gene>
<feature type="compositionally biased region" description="Polar residues" evidence="1">
    <location>
        <begin position="112"/>
        <end position="126"/>
    </location>
</feature>
<evidence type="ECO:0000313" key="2">
    <source>
        <dbReference type="EMBL" id="KMZ64838.1"/>
    </source>
</evidence>
<reference evidence="3" key="1">
    <citation type="journal article" date="2016" name="Nature">
        <title>The genome of the seagrass Zostera marina reveals angiosperm adaptation to the sea.</title>
        <authorList>
            <person name="Olsen J.L."/>
            <person name="Rouze P."/>
            <person name="Verhelst B."/>
            <person name="Lin Y.-C."/>
            <person name="Bayer T."/>
            <person name="Collen J."/>
            <person name="Dattolo E."/>
            <person name="De Paoli E."/>
            <person name="Dittami S."/>
            <person name="Maumus F."/>
            <person name="Michel G."/>
            <person name="Kersting A."/>
            <person name="Lauritano C."/>
            <person name="Lohaus R."/>
            <person name="Toepel M."/>
            <person name="Tonon T."/>
            <person name="Vanneste K."/>
            <person name="Amirebrahimi M."/>
            <person name="Brakel J."/>
            <person name="Bostroem C."/>
            <person name="Chovatia M."/>
            <person name="Grimwood J."/>
            <person name="Jenkins J.W."/>
            <person name="Jueterbock A."/>
            <person name="Mraz A."/>
            <person name="Stam W.T."/>
            <person name="Tice H."/>
            <person name="Bornberg-Bauer E."/>
            <person name="Green P.J."/>
            <person name="Pearson G.A."/>
            <person name="Procaccini G."/>
            <person name="Duarte C.M."/>
            <person name="Schmutz J."/>
            <person name="Reusch T.B.H."/>
            <person name="Van de Peer Y."/>
        </authorList>
    </citation>
    <scope>NUCLEOTIDE SEQUENCE [LARGE SCALE GENOMIC DNA]</scope>
    <source>
        <strain evidence="3">cv. Finnish</strain>
    </source>
</reference>
<comment type="caution">
    <text evidence="2">The sequence shown here is derived from an EMBL/GenBank/DDBJ whole genome shotgun (WGS) entry which is preliminary data.</text>
</comment>
<dbReference type="Proteomes" id="UP000036987">
    <property type="component" value="Unassembled WGS sequence"/>
</dbReference>
<protein>
    <submittedName>
        <fullName evidence="2">Uncharacterized protein</fullName>
    </submittedName>
</protein>
<evidence type="ECO:0000313" key="3">
    <source>
        <dbReference type="Proteomes" id="UP000036987"/>
    </source>
</evidence>
<organism evidence="2 3">
    <name type="scientific">Zostera marina</name>
    <name type="common">Eelgrass</name>
    <dbReference type="NCBI Taxonomy" id="29655"/>
    <lineage>
        <taxon>Eukaryota</taxon>
        <taxon>Viridiplantae</taxon>
        <taxon>Streptophyta</taxon>
        <taxon>Embryophyta</taxon>
        <taxon>Tracheophyta</taxon>
        <taxon>Spermatophyta</taxon>
        <taxon>Magnoliopsida</taxon>
        <taxon>Liliopsida</taxon>
        <taxon>Zosteraceae</taxon>
        <taxon>Zostera</taxon>
    </lineage>
</organism>
<feature type="region of interest" description="Disordered" evidence="1">
    <location>
        <begin position="107"/>
        <end position="126"/>
    </location>
</feature>
<name>A0A0K9P749_ZOSMR</name>
<dbReference type="AlphaFoldDB" id="A0A0K9P749"/>
<evidence type="ECO:0000256" key="1">
    <source>
        <dbReference type="SAM" id="MobiDB-lite"/>
    </source>
</evidence>
<keyword evidence="3" id="KW-1185">Reference proteome</keyword>
<sequence length="282" mass="30816">MCLSSHMDGRKGSHGGGRGQDMTAKSPTIPPALAAFIPQRVPVPLQVDEGSASCQAPLPAPHLVQGPQMSGVRPRPNEYLFGLSSQFAEPDVEKPVLKKKQASRKMKKFEVSHTSPSPATVKSDSFNPSTIQCNQLGNVRKEKFDVENESALRDVNLNEIVREVVDQYVPRVVVEVASQESIIIFDVVANSVADKAIETIVPVKVQGDVPLVATSKGSVVGSVVFLDVVEEEVPEDVKSDEYEVVEDIVHDEEKGSTYEVVEEIVRKVQGEGRVCRRYNHCS</sequence>
<dbReference type="EMBL" id="LFYR01001099">
    <property type="protein sequence ID" value="KMZ64838.1"/>
    <property type="molecule type" value="Genomic_DNA"/>
</dbReference>